<evidence type="ECO:0000256" key="9">
    <source>
        <dbReference type="ARBA" id="ARBA00056419"/>
    </source>
</evidence>
<dbReference type="FunFam" id="3.40.20.10:FF:000042">
    <property type="entry name" value="Actin depolymerizing protein"/>
    <property type="match status" value="1"/>
</dbReference>
<dbReference type="Proteomes" id="UP000070544">
    <property type="component" value="Unassembled WGS sequence"/>
</dbReference>
<comment type="subunit">
    <text evidence="8">Interacts with G-actin; ADP-actin form.</text>
</comment>
<dbReference type="OMA" id="YLFKHTH"/>
<evidence type="ECO:0000259" key="12">
    <source>
        <dbReference type="PROSITE" id="PS51263"/>
    </source>
</evidence>
<protein>
    <recommendedName>
        <fullName evidence="10">Twinfilin</fullName>
    </recommendedName>
</protein>
<dbReference type="STRING" id="1344416.A0A139AYN6"/>
<keyword evidence="5" id="KW-0677">Repeat</keyword>
<dbReference type="Gene3D" id="3.40.20.10">
    <property type="entry name" value="Severin"/>
    <property type="match status" value="2"/>
</dbReference>
<dbReference type="PANTHER" id="PTHR13759:SF1">
    <property type="entry name" value="TWINFILIN"/>
    <property type="match status" value="1"/>
</dbReference>
<accession>A0A139AYN6</accession>
<comment type="subcellular location">
    <subcellularLocation>
        <location evidence="2">Cytoplasm</location>
        <location evidence="2">Cell cortex</location>
    </subcellularLocation>
    <subcellularLocation>
        <location evidence="1">Cytoplasm</location>
        <location evidence="1">Cytoskeleton</location>
    </subcellularLocation>
</comment>
<name>A0A139AYN6_GONPJ</name>
<dbReference type="PANTHER" id="PTHR13759">
    <property type="entry name" value="TWINFILIN"/>
    <property type="match status" value="1"/>
</dbReference>
<dbReference type="GO" id="GO:0051015">
    <property type="term" value="F:actin filament binding"/>
    <property type="evidence" value="ECO:0007669"/>
    <property type="project" value="TreeGrafter"/>
</dbReference>
<dbReference type="GO" id="GO:0051016">
    <property type="term" value="P:barbed-end actin filament capping"/>
    <property type="evidence" value="ECO:0007669"/>
    <property type="project" value="TreeGrafter"/>
</dbReference>
<keyword evidence="7" id="KW-0206">Cytoskeleton</keyword>
<dbReference type="CDD" id="cd11285">
    <property type="entry name" value="ADF_Twf-N_like"/>
    <property type="match status" value="1"/>
</dbReference>
<dbReference type="CDD" id="cd11284">
    <property type="entry name" value="ADF_Twf-C_like"/>
    <property type="match status" value="1"/>
</dbReference>
<sequence>MSAQTGIRATDDLLSVFNQSNAKSNPAARAIKASIRNESIVVADTLTPSGTWESDWNGIAGWLEDRIPCYVLYRLDAGNNGDGSASWILLQYVPDNSPVREKMLYAATKASFTKEIGDSWFVDSVYATSKSDLTLEAYKAHVASSKLAGPLTEAEKTLQKVKLEEARFDGVGTRRSNTASGISFPLTDEASKAVQELIAGSNDAIELKIENETIDISASPALSHSGIPSIIATEPRFVVFRFSHDWEGQKLAPTVFVYSCPPSSSVKHKMLYSSTKAGIVQTLEAAGVTIEKKLEVDSVDEMNASSLTDELHPQASSGAKQTFSKPRPPGRKR</sequence>
<feature type="domain" description="ADF-H" evidence="12">
    <location>
        <begin position="181"/>
        <end position="312"/>
    </location>
</feature>
<evidence type="ECO:0000256" key="7">
    <source>
        <dbReference type="ARBA" id="ARBA00023212"/>
    </source>
</evidence>
<evidence type="ECO:0000256" key="5">
    <source>
        <dbReference type="ARBA" id="ARBA00022737"/>
    </source>
</evidence>
<evidence type="ECO:0000256" key="10">
    <source>
        <dbReference type="ARBA" id="ARBA00069496"/>
    </source>
</evidence>
<evidence type="ECO:0000256" key="8">
    <source>
        <dbReference type="ARBA" id="ARBA00038532"/>
    </source>
</evidence>
<reference evidence="13 14" key="1">
    <citation type="journal article" date="2015" name="Genome Biol. Evol.">
        <title>Phylogenomic analyses indicate that early fungi evolved digesting cell walls of algal ancestors of land plants.</title>
        <authorList>
            <person name="Chang Y."/>
            <person name="Wang S."/>
            <person name="Sekimoto S."/>
            <person name="Aerts A.L."/>
            <person name="Choi C."/>
            <person name="Clum A."/>
            <person name="LaButti K.M."/>
            <person name="Lindquist E.A."/>
            <person name="Yee Ngan C."/>
            <person name="Ohm R.A."/>
            <person name="Salamov A.A."/>
            <person name="Grigoriev I.V."/>
            <person name="Spatafora J.W."/>
            <person name="Berbee M.L."/>
        </authorList>
    </citation>
    <scope>NUCLEOTIDE SEQUENCE [LARGE SCALE GENOMIC DNA]</scope>
    <source>
        <strain evidence="13 14">JEL478</strain>
    </source>
</reference>
<keyword evidence="4" id="KW-0963">Cytoplasm</keyword>
<evidence type="ECO:0000256" key="4">
    <source>
        <dbReference type="ARBA" id="ARBA00022490"/>
    </source>
</evidence>
<keyword evidence="14" id="KW-1185">Reference proteome</keyword>
<evidence type="ECO:0000313" key="14">
    <source>
        <dbReference type="Proteomes" id="UP000070544"/>
    </source>
</evidence>
<gene>
    <name evidence="13" type="ORF">M427DRAFT_51075</name>
</gene>
<dbReference type="EMBL" id="KQ965732">
    <property type="protein sequence ID" value="KXS21673.1"/>
    <property type="molecule type" value="Genomic_DNA"/>
</dbReference>
<proteinExistence type="inferred from homology"/>
<dbReference type="GO" id="GO:0003785">
    <property type="term" value="F:actin monomer binding"/>
    <property type="evidence" value="ECO:0007669"/>
    <property type="project" value="TreeGrafter"/>
</dbReference>
<dbReference type="SUPFAM" id="SSF55753">
    <property type="entry name" value="Actin depolymerizing proteins"/>
    <property type="match status" value="2"/>
</dbReference>
<dbReference type="FunFam" id="3.40.20.10:FF:000007">
    <property type="entry name" value="Twinfilin-1 isoform 1"/>
    <property type="match status" value="1"/>
</dbReference>
<feature type="domain" description="ADF-H" evidence="12">
    <location>
        <begin position="4"/>
        <end position="143"/>
    </location>
</feature>
<comment type="similarity">
    <text evidence="3">Belongs to the actin-binding proteins ADF family. Twinfilin subfamily.</text>
</comment>
<dbReference type="GO" id="GO:0005884">
    <property type="term" value="C:actin filament"/>
    <property type="evidence" value="ECO:0007669"/>
    <property type="project" value="TreeGrafter"/>
</dbReference>
<dbReference type="PROSITE" id="PS51263">
    <property type="entry name" value="ADF_H"/>
    <property type="match status" value="2"/>
</dbReference>
<dbReference type="Pfam" id="PF00241">
    <property type="entry name" value="Cofilin_ADF"/>
    <property type="match status" value="2"/>
</dbReference>
<evidence type="ECO:0000256" key="6">
    <source>
        <dbReference type="ARBA" id="ARBA00023203"/>
    </source>
</evidence>
<evidence type="ECO:0000256" key="3">
    <source>
        <dbReference type="ARBA" id="ARBA00009557"/>
    </source>
</evidence>
<dbReference type="SMART" id="SM00102">
    <property type="entry name" value="ADF"/>
    <property type="match status" value="2"/>
</dbReference>
<dbReference type="InterPro" id="IPR002108">
    <property type="entry name" value="ADF-H"/>
</dbReference>
<organism evidence="13 14">
    <name type="scientific">Gonapodya prolifera (strain JEL478)</name>
    <name type="common">Monoblepharis prolifera</name>
    <dbReference type="NCBI Taxonomy" id="1344416"/>
    <lineage>
        <taxon>Eukaryota</taxon>
        <taxon>Fungi</taxon>
        <taxon>Fungi incertae sedis</taxon>
        <taxon>Chytridiomycota</taxon>
        <taxon>Chytridiomycota incertae sedis</taxon>
        <taxon>Monoblepharidomycetes</taxon>
        <taxon>Monoblepharidales</taxon>
        <taxon>Gonapodyaceae</taxon>
        <taxon>Gonapodya</taxon>
    </lineage>
</organism>
<feature type="compositionally biased region" description="Polar residues" evidence="11">
    <location>
        <begin position="304"/>
        <end position="324"/>
    </location>
</feature>
<dbReference type="GO" id="GO:0030042">
    <property type="term" value="P:actin filament depolymerization"/>
    <property type="evidence" value="ECO:0007669"/>
    <property type="project" value="TreeGrafter"/>
</dbReference>
<evidence type="ECO:0000256" key="2">
    <source>
        <dbReference type="ARBA" id="ARBA00004544"/>
    </source>
</evidence>
<dbReference type="InterPro" id="IPR029006">
    <property type="entry name" value="ADF-H/Gelsolin-like_dom_sf"/>
</dbReference>
<dbReference type="InterPro" id="IPR028458">
    <property type="entry name" value="Twinfilin"/>
</dbReference>
<evidence type="ECO:0000313" key="13">
    <source>
        <dbReference type="EMBL" id="KXS21673.1"/>
    </source>
</evidence>
<evidence type="ECO:0000256" key="11">
    <source>
        <dbReference type="SAM" id="MobiDB-lite"/>
    </source>
</evidence>
<dbReference type="OrthoDB" id="10006997at2759"/>
<comment type="function">
    <text evidence="9">Actin-binding protein involved in motile and morphological processes. Inhibits actin polymerization, likely by sequestering G-actin.</text>
</comment>
<dbReference type="AlphaFoldDB" id="A0A139AYN6"/>
<evidence type="ECO:0000256" key="1">
    <source>
        <dbReference type="ARBA" id="ARBA00004245"/>
    </source>
</evidence>
<keyword evidence="6" id="KW-0009">Actin-binding</keyword>
<dbReference type="GO" id="GO:0005938">
    <property type="term" value="C:cell cortex"/>
    <property type="evidence" value="ECO:0007669"/>
    <property type="project" value="UniProtKB-SubCell"/>
</dbReference>
<feature type="region of interest" description="Disordered" evidence="11">
    <location>
        <begin position="304"/>
        <end position="333"/>
    </location>
</feature>